<dbReference type="PANTHER" id="PTHR46191:SF2">
    <property type="entry name" value="HALOACID DEHALOGENASE-LIKE HYDROLASE DOMAIN-CONTAINING PROTEIN 3"/>
    <property type="match status" value="1"/>
</dbReference>
<dbReference type="NCBIfam" id="TIGR02252">
    <property type="entry name" value="DREG-2"/>
    <property type="match status" value="1"/>
</dbReference>
<evidence type="ECO:0000313" key="1">
    <source>
        <dbReference type="EMBL" id="GAA5150272.1"/>
    </source>
</evidence>
<dbReference type="InterPro" id="IPR036412">
    <property type="entry name" value="HAD-like_sf"/>
</dbReference>
<keyword evidence="2" id="KW-1185">Reference proteome</keyword>
<comment type="caution">
    <text evidence="1">The sequence shown here is derived from an EMBL/GenBank/DDBJ whole genome shotgun (WGS) entry which is preliminary data.</text>
</comment>
<reference evidence="2" key="1">
    <citation type="journal article" date="2019" name="Int. J. Syst. Evol. Microbiol.">
        <title>The Global Catalogue of Microorganisms (GCM) 10K type strain sequencing project: providing services to taxonomists for standard genome sequencing and annotation.</title>
        <authorList>
            <consortium name="The Broad Institute Genomics Platform"/>
            <consortium name="The Broad Institute Genome Sequencing Center for Infectious Disease"/>
            <person name="Wu L."/>
            <person name="Ma J."/>
        </authorList>
    </citation>
    <scope>NUCLEOTIDE SEQUENCE [LARGE SCALE GENOMIC DNA]</scope>
    <source>
        <strain evidence="2">JCM 18053</strain>
    </source>
</reference>
<dbReference type="Gene3D" id="3.40.50.1000">
    <property type="entry name" value="HAD superfamily/HAD-like"/>
    <property type="match status" value="1"/>
</dbReference>
<dbReference type="Proteomes" id="UP001499852">
    <property type="component" value="Unassembled WGS sequence"/>
</dbReference>
<dbReference type="Gene3D" id="1.10.150.720">
    <property type="entry name" value="Haloacid dehalogenase-like hydrolase"/>
    <property type="match status" value="1"/>
</dbReference>
<accession>A0ABP9PU43</accession>
<organism evidence="1 2">
    <name type="scientific">Prosthecobacter algae</name>
    <dbReference type="NCBI Taxonomy" id="1144682"/>
    <lineage>
        <taxon>Bacteria</taxon>
        <taxon>Pseudomonadati</taxon>
        <taxon>Verrucomicrobiota</taxon>
        <taxon>Verrucomicrobiia</taxon>
        <taxon>Verrucomicrobiales</taxon>
        <taxon>Verrucomicrobiaceae</taxon>
        <taxon>Prosthecobacter</taxon>
    </lineage>
</organism>
<evidence type="ECO:0000313" key="2">
    <source>
        <dbReference type="Proteomes" id="UP001499852"/>
    </source>
</evidence>
<dbReference type="InterPro" id="IPR023214">
    <property type="entry name" value="HAD_sf"/>
</dbReference>
<dbReference type="InterPro" id="IPR051828">
    <property type="entry name" value="HAD-like_hydrolase_domain"/>
</dbReference>
<dbReference type="PANTHER" id="PTHR46191">
    <property type="match status" value="1"/>
</dbReference>
<dbReference type="RefSeq" id="WP_345739062.1">
    <property type="nucleotide sequence ID" value="NZ_BAABIA010000020.1"/>
</dbReference>
<name>A0ABP9PU43_9BACT</name>
<protein>
    <submittedName>
        <fullName evidence="1">HAD family hydrolase</fullName>
    </submittedName>
</protein>
<gene>
    <name evidence="1" type="ORF">GCM10023213_48980</name>
</gene>
<dbReference type="NCBIfam" id="TIGR01549">
    <property type="entry name" value="HAD-SF-IA-v1"/>
    <property type="match status" value="1"/>
</dbReference>
<keyword evidence="1" id="KW-0378">Hydrolase</keyword>
<sequence>MLSRPVISFDAAGTLIQVCEPVGRTYAAFARRWGVAVDEAALKPAFRQVWGRLPVREWPEGQCAPDDDRSWWRELVAQVFAEATGATLPEATLGPLFDALYAHFALPEAWFVYEEVKPVLEDLARDHRLCVLSNFDGRLKGILTGHGLAGYFDEVILSSEVGVSKPHPRMFETAQRRMQAVPAASWHVGDDERCDVQGALASGWRAFSVARPERDLRHLLEKVRLEANSSLRTAP</sequence>
<dbReference type="InterPro" id="IPR006439">
    <property type="entry name" value="HAD-SF_hydro_IA"/>
</dbReference>
<dbReference type="SFLD" id="SFLDG01129">
    <property type="entry name" value="C1.5:_HAD__Beta-PGM__Phosphata"/>
    <property type="match status" value="1"/>
</dbReference>
<dbReference type="EMBL" id="BAABIA010000020">
    <property type="protein sequence ID" value="GAA5150272.1"/>
    <property type="molecule type" value="Genomic_DNA"/>
</dbReference>
<proteinExistence type="predicted"/>
<dbReference type="GO" id="GO:0016787">
    <property type="term" value="F:hydrolase activity"/>
    <property type="evidence" value="ECO:0007669"/>
    <property type="project" value="UniProtKB-KW"/>
</dbReference>
<dbReference type="SFLD" id="SFLDS00003">
    <property type="entry name" value="Haloacid_Dehalogenase"/>
    <property type="match status" value="1"/>
</dbReference>
<dbReference type="SUPFAM" id="SSF56784">
    <property type="entry name" value="HAD-like"/>
    <property type="match status" value="1"/>
</dbReference>
<dbReference type="InterPro" id="IPR011949">
    <property type="entry name" value="HAD-SF_hydro_IA_REG-2-like"/>
</dbReference>
<dbReference type="InterPro" id="IPR044924">
    <property type="entry name" value="HAD-SF_hydro_IA_REG-2-like_cap"/>
</dbReference>
<dbReference type="Pfam" id="PF00702">
    <property type="entry name" value="Hydrolase"/>
    <property type="match status" value="1"/>
</dbReference>